<keyword evidence="3" id="KW-1185">Reference proteome</keyword>
<dbReference type="SUPFAM" id="SSF49899">
    <property type="entry name" value="Concanavalin A-like lectins/glucanases"/>
    <property type="match status" value="1"/>
</dbReference>
<reference evidence="2 3" key="1">
    <citation type="journal article" date="2011" name="J. Bacteriol.">
        <title>Genome sequence of Chthoniobacter flavus Ellin428, an aerobic heterotrophic soil bacterium.</title>
        <authorList>
            <person name="Kant R."/>
            <person name="van Passel M.W."/>
            <person name="Palva A."/>
            <person name="Lucas S."/>
            <person name="Lapidus A."/>
            <person name="Glavina Del Rio T."/>
            <person name="Dalin E."/>
            <person name="Tice H."/>
            <person name="Bruce D."/>
            <person name="Goodwin L."/>
            <person name="Pitluck S."/>
            <person name="Larimer F.W."/>
            <person name="Land M.L."/>
            <person name="Hauser L."/>
            <person name="Sangwan P."/>
            <person name="de Vos W.M."/>
            <person name="Janssen P.H."/>
            <person name="Smidt H."/>
        </authorList>
    </citation>
    <scope>NUCLEOTIDE SEQUENCE [LARGE SCALE GENOMIC DNA]</scope>
    <source>
        <strain evidence="2 3">Ellin428</strain>
    </source>
</reference>
<protein>
    <recommendedName>
        <fullName evidence="4">3-keto-disaccharide hydrolase domain-containing protein</fullName>
    </recommendedName>
</protein>
<evidence type="ECO:0000256" key="1">
    <source>
        <dbReference type="SAM" id="SignalP"/>
    </source>
</evidence>
<feature type="signal peptide" evidence="1">
    <location>
        <begin position="1"/>
        <end position="29"/>
    </location>
</feature>
<dbReference type="InterPro" id="IPR013320">
    <property type="entry name" value="ConA-like_dom_sf"/>
</dbReference>
<evidence type="ECO:0000313" key="3">
    <source>
        <dbReference type="Proteomes" id="UP000005824"/>
    </source>
</evidence>
<evidence type="ECO:0000313" key="2">
    <source>
        <dbReference type="EMBL" id="EDY19014.1"/>
    </source>
</evidence>
<accession>B4D434</accession>
<dbReference type="EMBL" id="ABVL01000010">
    <property type="protein sequence ID" value="EDY19014.1"/>
    <property type="molecule type" value="Genomic_DNA"/>
</dbReference>
<organism evidence="2 3">
    <name type="scientific">Chthoniobacter flavus Ellin428</name>
    <dbReference type="NCBI Taxonomy" id="497964"/>
    <lineage>
        <taxon>Bacteria</taxon>
        <taxon>Pseudomonadati</taxon>
        <taxon>Verrucomicrobiota</taxon>
        <taxon>Spartobacteria</taxon>
        <taxon>Chthoniobacterales</taxon>
        <taxon>Chthoniobacteraceae</taxon>
        <taxon>Chthoniobacter</taxon>
    </lineage>
</organism>
<dbReference type="eggNOG" id="ENOG50333E0">
    <property type="taxonomic scope" value="Bacteria"/>
</dbReference>
<name>B4D434_9BACT</name>
<dbReference type="Proteomes" id="UP000005824">
    <property type="component" value="Unassembled WGS sequence"/>
</dbReference>
<sequence length="237" mass="26008" precursor="true">MFPLAISRRACLQLCAALAAGSLGFTVRAADAPVEPKTLLAERGKLLLSDDLNAAPAKEWRIAKGKWEAVDGAWHGEELPSDMHPAVVRHQLKFQNAIFQYSFKLDGAKQTTLSINDQKEHVCRVLLRPNGFTVQKDDHDHDGPDKAVVFKSVTTPIKPGEWHTLVVEILGQEMLASLDGDKVGFGAHELIGTEKFNFGFTINGASASFKNLRVWEALPNKDWAETKAKLATAEPAK</sequence>
<feature type="chain" id="PRO_5002802748" description="3-keto-disaccharide hydrolase domain-containing protein" evidence="1">
    <location>
        <begin position="30"/>
        <end position="237"/>
    </location>
</feature>
<dbReference type="AlphaFoldDB" id="B4D434"/>
<dbReference type="InParanoid" id="B4D434"/>
<comment type="caution">
    <text evidence="2">The sequence shown here is derived from an EMBL/GenBank/DDBJ whole genome shotgun (WGS) entry which is preliminary data.</text>
</comment>
<gene>
    <name evidence="2" type="ORF">CfE428DRAFT_3672</name>
</gene>
<dbReference type="Gene3D" id="2.60.120.560">
    <property type="entry name" value="Exo-inulinase, domain 1"/>
    <property type="match status" value="1"/>
</dbReference>
<proteinExistence type="predicted"/>
<keyword evidence="1" id="KW-0732">Signal</keyword>
<evidence type="ECO:0008006" key="4">
    <source>
        <dbReference type="Google" id="ProtNLM"/>
    </source>
</evidence>